<accession>A0AAN8TV10</accession>
<evidence type="ECO:0000313" key="4">
    <source>
        <dbReference type="Proteomes" id="UP001371456"/>
    </source>
</evidence>
<proteinExistence type="predicted"/>
<dbReference type="AlphaFoldDB" id="A0AAN8TV10"/>
<keyword evidence="4" id="KW-1185">Reference proteome</keyword>
<feature type="transmembrane region" description="Helical" evidence="2">
    <location>
        <begin position="49"/>
        <end position="68"/>
    </location>
</feature>
<reference evidence="3 4" key="1">
    <citation type="submission" date="2024-02" db="EMBL/GenBank/DDBJ databases">
        <title>de novo genome assembly of Solanum bulbocastanum strain 11H21.</title>
        <authorList>
            <person name="Hosaka A.J."/>
        </authorList>
    </citation>
    <scope>NUCLEOTIDE SEQUENCE [LARGE SCALE GENOMIC DNA]</scope>
    <source>
        <tissue evidence="3">Young leaves</tissue>
    </source>
</reference>
<feature type="region of interest" description="Disordered" evidence="1">
    <location>
        <begin position="1"/>
        <end position="22"/>
    </location>
</feature>
<protein>
    <submittedName>
        <fullName evidence="3">Uncharacterized protein</fullName>
    </submittedName>
</protein>
<evidence type="ECO:0000313" key="3">
    <source>
        <dbReference type="EMBL" id="KAK6792167.1"/>
    </source>
</evidence>
<evidence type="ECO:0000256" key="1">
    <source>
        <dbReference type="SAM" id="MobiDB-lite"/>
    </source>
</evidence>
<comment type="caution">
    <text evidence="3">The sequence shown here is derived from an EMBL/GenBank/DDBJ whole genome shotgun (WGS) entry which is preliminary data.</text>
</comment>
<keyword evidence="2" id="KW-1133">Transmembrane helix</keyword>
<name>A0AAN8TV10_SOLBU</name>
<gene>
    <name evidence="3" type="ORF">RDI58_011248</name>
</gene>
<dbReference type="Proteomes" id="UP001371456">
    <property type="component" value="Unassembled WGS sequence"/>
</dbReference>
<organism evidence="3 4">
    <name type="scientific">Solanum bulbocastanum</name>
    <name type="common">Wild potato</name>
    <dbReference type="NCBI Taxonomy" id="147425"/>
    <lineage>
        <taxon>Eukaryota</taxon>
        <taxon>Viridiplantae</taxon>
        <taxon>Streptophyta</taxon>
        <taxon>Embryophyta</taxon>
        <taxon>Tracheophyta</taxon>
        <taxon>Spermatophyta</taxon>
        <taxon>Magnoliopsida</taxon>
        <taxon>eudicotyledons</taxon>
        <taxon>Gunneridae</taxon>
        <taxon>Pentapetalae</taxon>
        <taxon>asterids</taxon>
        <taxon>lamiids</taxon>
        <taxon>Solanales</taxon>
        <taxon>Solanaceae</taxon>
        <taxon>Solanoideae</taxon>
        <taxon>Solaneae</taxon>
        <taxon>Solanum</taxon>
    </lineage>
</organism>
<keyword evidence="2" id="KW-0812">Transmembrane</keyword>
<dbReference type="EMBL" id="JBANQN010000004">
    <property type="protein sequence ID" value="KAK6792167.1"/>
    <property type="molecule type" value="Genomic_DNA"/>
</dbReference>
<sequence>MENSNLDEQHTEVEVPLEESDMEETREIVSEIGVGNSREPYIGKKFQSLMIHLNFILIMLIVAVLVCVEVV</sequence>
<evidence type="ECO:0000256" key="2">
    <source>
        <dbReference type="SAM" id="Phobius"/>
    </source>
</evidence>
<keyword evidence="2" id="KW-0472">Membrane</keyword>